<dbReference type="InterPro" id="IPR025485">
    <property type="entry name" value="DUF4377"/>
</dbReference>
<reference evidence="3 4" key="1">
    <citation type="submission" date="2020-07" db="EMBL/GenBank/DDBJ databases">
        <title>Bacterium isolated from marine sediment.</title>
        <authorList>
            <person name="Shang D."/>
        </authorList>
    </citation>
    <scope>NUCLEOTIDE SEQUENCE [LARGE SCALE GENOMIC DNA]</scope>
    <source>
        <strain evidence="3 4">F6074</strain>
    </source>
</reference>
<dbReference type="AlphaFoldDB" id="A0A7W2M306"/>
<dbReference type="Gene3D" id="2.40.128.270">
    <property type="match status" value="1"/>
</dbReference>
<dbReference type="Pfam" id="PF14302">
    <property type="entry name" value="DUF4377"/>
    <property type="match status" value="1"/>
</dbReference>
<gene>
    <name evidence="3" type="ORF">H3Z82_03440</name>
</gene>
<feature type="domain" description="DUF4377" evidence="2">
    <location>
        <begin position="27"/>
        <end position="100"/>
    </location>
</feature>
<dbReference type="InterPro" id="IPR053147">
    <property type="entry name" value="Hsp_HslJ-like"/>
</dbReference>
<proteinExistence type="predicted"/>
<dbReference type="PANTHER" id="PTHR35535:SF1">
    <property type="entry name" value="HEAT SHOCK PROTEIN HSLJ"/>
    <property type="match status" value="1"/>
</dbReference>
<dbReference type="Proteomes" id="UP000541857">
    <property type="component" value="Unassembled WGS sequence"/>
</dbReference>
<feature type="domain" description="DUF306" evidence="1">
    <location>
        <begin position="106"/>
        <end position="204"/>
    </location>
</feature>
<comment type="caution">
    <text evidence="3">The sequence shown here is derived from an EMBL/GenBank/DDBJ whole genome shotgun (WGS) entry which is preliminary data.</text>
</comment>
<dbReference type="Pfam" id="PF03724">
    <property type="entry name" value="META"/>
    <property type="match status" value="1"/>
</dbReference>
<dbReference type="InterPro" id="IPR038670">
    <property type="entry name" value="HslJ-like_sf"/>
</dbReference>
<sequence length="215" mass="24497">MSLKFFAINSLVLLFLSCSPNDKILLIANKKANCTGVAPQKCLQIKNEGEIDWTYLYSDIEGFDYVEGFYYRLKVNVSEVENPPADGSSLKYYLVEILEKSRAPLNIDQGSWLVTRVKDRDSFARNPFIKIDLSQNVINGNTSCNRFSANIEVTDNQVDITELSSTEMMCRDIEVETLFLDAMARIASYTLKNDKLQLLDINKELLIECTYLKSE</sequence>
<dbReference type="InterPro" id="IPR005184">
    <property type="entry name" value="DUF306_Meta_HslJ"/>
</dbReference>
<protein>
    <submittedName>
        <fullName evidence="3">DUF4377 domain-containing protein</fullName>
    </submittedName>
</protein>
<evidence type="ECO:0000313" key="4">
    <source>
        <dbReference type="Proteomes" id="UP000541857"/>
    </source>
</evidence>
<dbReference type="RefSeq" id="WP_182202488.1">
    <property type="nucleotide sequence ID" value="NZ_JACGLT010000002.1"/>
</dbReference>
<evidence type="ECO:0000313" key="3">
    <source>
        <dbReference type="EMBL" id="MBA6151774.1"/>
    </source>
</evidence>
<dbReference type="PANTHER" id="PTHR35535">
    <property type="entry name" value="HEAT SHOCK PROTEIN HSLJ"/>
    <property type="match status" value="1"/>
</dbReference>
<organism evidence="3 4">
    <name type="scientific">Gelidibacter maritimus</name>
    <dbReference type="NCBI Taxonomy" id="2761487"/>
    <lineage>
        <taxon>Bacteria</taxon>
        <taxon>Pseudomonadati</taxon>
        <taxon>Bacteroidota</taxon>
        <taxon>Flavobacteriia</taxon>
        <taxon>Flavobacteriales</taxon>
        <taxon>Flavobacteriaceae</taxon>
        <taxon>Gelidibacter</taxon>
    </lineage>
</organism>
<keyword evidence="4" id="KW-1185">Reference proteome</keyword>
<evidence type="ECO:0000259" key="2">
    <source>
        <dbReference type="Pfam" id="PF14302"/>
    </source>
</evidence>
<name>A0A7W2M306_9FLAO</name>
<dbReference type="PROSITE" id="PS51257">
    <property type="entry name" value="PROKAR_LIPOPROTEIN"/>
    <property type="match status" value="1"/>
</dbReference>
<accession>A0A7W2M306</accession>
<evidence type="ECO:0000259" key="1">
    <source>
        <dbReference type="Pfam" id="PF03724"/>
    </source>
</evidence>
<dbReference type="EMBL" id="JACGLT010000002">
    <property type="protein sequence ID" value="MBA6151774.1"/>
    <property type="molecule type" value="Genomic_DNA"/>
</dbReference>